<keyword evidence="4 10" id="KW-0456">Lyase</keyword>
<evidence type="ECO:0000256" key="5">
    <source>
        <dbReference type="ARBA" id="ARBA00024477"/>
    </source>
</evidence>
<evidence type="ECO:0000256" key="6">
    <source>
        <dbReference type="ARBA" id="ARBA00025012"/>
    </source>
</evidence>
<evidence type="ECO:0000256" key="2">
    <source>
        <dbReference type="ARBA" id="ARBA00004734"/>
    </source>
</evidence>
<evidence type="ECO:0000259" key="8">
    <source>
        <dbReference type="Pfam" id="PF00206"/>
    </source>
</evidence>
<dbReference type="EMBL" id="JAGVWD010000015">
    <property type="protein sequence ID" value="MBS3057218.1"/>
    <property type="molecule type" value="Genomic_DNA"/>
</dbReference>
<evidence type="ECO:0000256" key="3">
    <source>
        <dbReference type="ARBA" id="ARBA00022755"/>
    </source>
</evidence>
<dbReference type="InterPro" id="IPR020557">
    <property type="entry name" value="Fumarate_lyase_CS"/>
</dbReference>
<reference evidence="10" key="2">
    <citation type="submission" date="2021-05" db="EMBL/GenBank/DDBJ databases">
        <title>Protein family content uncovers lineage relationships and bacterial pathway maintenance mechanisms in DPANN archaea.</title>
        <authorList>
            <person name="Castelle C.J."/>
            <person name="Meheust R."/>
            <person name="Jaffe A.L."/>
            <person name="Seitz K."/>
            <person name="Gong X."/>
            <person name="Baker B.J."/>
            <person name="Banfield J.F."/>
        </authorList>
    </citation>
    <scope>NUCLEOTIDE SEQUENCE</scope>
    <source>
        <strain evidence="10">RIFCSPHIGHO2_01_FULL_AR10_44_11</strain>
    </source>
</reference>
<organism evidence="10 11">
    <name type="scientific">Candidatus Iainarchaeum sp</name>
    <dbReference type="NCBI Taxonomy" id="3101447"/>
    <lineage>
        <taxon>Archaea</taxon>
        <taxon>Candidatus Iainarchaeota</taxon>
        <taxon>Candidatus Iainarchaeia</taxon>
        <taxon>Candidatus Iainarchaeales</taxon>
        <taxon>Candidatus Iainarchaeaceae</taxon>
        <taxon>Candidatus Iainarchaeum</taxon>
    </lineage>
</organism>
<evidence type="ECO:0000256" key="4">
    <source>
        <dbReference type="ARBA" id="ARBA00023239"/>
    </source>
</evidence>
<evidence type="ECO:0000256" key="1">
    <source>
        <dbReference type="ARBA" id="ARBA00004706"/>
    </source>
</evidence>
<evidence type="ECO:0000313" key="10">
    <source>
        <dbReference type="EMBL" id="MBS3057218.1"/>
    </source>
</evidence>
<comment type="pathway">
    <text evidence="1">Purine metabolism; IMP biosynthesis via de novo pathway; 5-amino-1-(5-phospho-D-ribosyl)imidazole-4-carboxamide from 5-amino-1-(5-phospho-D-ribosyl)imidazole-4-carboxylate: step 2/2.</text>
</comment>
<comment type="caution">
    <text evidence="10">The sequence shown here is derived from an EMBL/GenBank/DDBJ whole genome shotgun (WGS) entry which is preliminary data.</text>
</comment>
<feature type="domain" description="Fumarate lyase N-terminal" evidence="8">
    <location>
        <begin position="26"/>
        <end position="300"/>
    </location>
</feature>
<reference evidence="10" key="1">
    <citation type="submission" date="2021-03" db="EMBL/GenBank/DDBJ databases">
        <authorList>
            <person name="Jaffe A."/>
        </authorList>
    </citation>
    <scope>NUCLEOTIDE SEQUENCE</scope>
    <source>
        <strain evidence="10">RIFCSPHIGHO2_01_FULL_AR10_44_11</strain>
    </source>
</reference>
<dbReference type="Gene3D" id="1.20.200.10">
    <property type="entry name" value="Fumarase/aspartase (Central domain)"/>
    <property type="match status" value="1"/>
</dbReference>
<dbReference type="Pfam" id="PF00206">
    <property type="entry name" value="Lyase_1"/>
    <property type="match status" value="1"/>
</dbReference>
<dbReference type="Gene3D" id="1.10.40.30">
    <property type="entry name" value="Fumarase/aspartase (C-terminal domain)"/>
    <property type="match status" value="1"/>
</dbReference>
<dbReference type="GO" id="GO:0070626">
    <property type="term" value="F:(S)-2-(5-amino-1-(5-phospho-D-ribosyl)imidazole-4-carboxamido) succinate lyase (fumarate-forming) activity"/>
    <property type="evidence" value="ECO:0007669"/>
    <property type="project" value="TreeGrafter"/>
</dbReference>
<evidence type="ECO:0000256" key="7">
    <source>
        <dbReference type="ARBA" id="ARBA00049115"/>
    </source>
</evidence>
<gene>
    <name evidence="10" type="ORF">J4415_01160</name>
</gene>
<dbReference type="InterPro" id="IPR013539">
    <property type="entry name" value="PurB_C"/>
</dbReference>
<dbReference type="InterPro" id="IPR024083">
    <property type="entry name" value="Fumarase/histidase_N"/>
</dbReference>
<dbReference type="PRINTS" id="PR00149">
    <property type="entry name" value="FUMRATELYASE"/>
</dbReference>
<comment type="function">
    <text evidence="6">Catalyzes two reactions in de novo purine nucleotide biosynthesis. Catalyzes the breakdown of 5-aminoimidazole- (N-succinylocarboxamide) ribotide (SAICAR or 2-[5-amino-1-(5-phospho-beta-D-ribosyl)imidazole-4-carboxamido]succinate) to 5-aminoimidazole-4-carboxamide ribotide (AICAR or 5-amino-1-(5-phospho-beta-D-ribosyl)imidazole-4-carboxamide) and fumarate, and of adenylosuccinate (ADS or N(6)-(1,2-dicarboxyethyl)-AMP) to adenosine monophosphate (AMP) and fumarate.</text>
</comment>
<protein>
    <submittedName>
        <fullName evidence="10">Adenylosuccinate lyase</fullName>
    </submittedName>
</protein>
<comment type="catalytic activity">
    <reaction evidence="5">
        <text>(2S)-2-[5-amino-1-(5-phospho-beta-D-ribosyl)imidazole-4-carboxamido]succinate = 5-amino-1-(5-phospho-beta-D-ribosyl)imidazole-4-carboxamide + fumarate</text>
        <dbReference type="Rhea" id="RHEA:23920"/>
        <dbReference type="ChEBI" id="CHEBI:29806"/>
        <dbReference type="ChEBI" id="CHEBI:58443"/>
        <dbReference type="ChEBI" id="CHEBI:58475"/>
        <dbReference type="EC" id="4.3.2.2"/>
    </reaction>
    <physiologicalReaction direction="left-to-right" evidence="5">
        <dbReference type="Rhea" id="RHEA:23921"/>
    </physiologicalReaction>
</comment>
<proteinExistence type="predicted"/>
<keyword evidence="3" id="KW-0658">Purine biosynthesis</keyword>
<dbReference type="AlphaFoldDB" id="A0A8T4KQ33"/>
<evidence type="ECO:0000259" key="9">
    <source>
        <dbReference type="Pfam" id="PF08328"/>
    </source>
</evidence>
<dbReference type="GO" id="GO:0004018">
    <property type="term" value="F:N6-(1,2-dicarboxyethyl)AMP AMP-lyase (fumarate-forming) activity"/>
    <property type="evidence" value="ECO:0007669"/>
    <property type="project" value="InterPro"/>
</dbReference>
<dbReference type="PROSITE" id="PS00163">
    <property type="entry name" value="FUMARATE_LYASES"/>
    <property type="match status" value="1"/>
</dbReference>
<comment type="pathway">
    <text evidence="2">Purine metabolism; AMP biosynthesis via de novo pathway; AMP from IMP: step 2/2.</text>
</comment>
<name>A0A8T4KQ33_9ARCH</name>
<dbReference type="CDD" id="cd01595">
    <property type="entry name" value="Adenylsuccinate_lyase_like"/>
    <property type="match status" value="1"/>
</dbReference>
<dbReference type="InterPro" id="IPR022761">
    <property type="entry name" value="Fumarate_lyase_N"/>
</dbReference>
<dbReference type="InterPro" id="IPR008948">
    <property type="entry name" value="L-Aspartase-like"/>
</dbReference>
<dbReference type="Proteomes" id="UP000677687">
    <property type="component" value="Unassembled WGS sequence"/>
</dbReference>
<sequence length="458" mass="51303">MPNIDSFDAISPLDYRYADKALQEFLSENARVRYEARVEAALARVLAKRGICTKETADEIAKAAETINAQEVYAEEAITKHDIRALVNCIRNKVSEKAKPYAHFSATSYDIVDTANALRYKDAVKEVLIPNLNALEKTLIELALAYKNSLQMGRTHGQHAEPITFGFALSYYVSRLGKRIKTIENSANELAGKFSGAVGAYNASSLLVSDPLQFEKEIMDELQLKVSEASTQIAEPEPIADLIHALISCFSVLANLADDMRNLQRSEIAEVGEAFEAKQVGSSTMPHKRNPINFENVKSLYKQFMPRIITVYLDQISEHQRDLTNSASQRFTGEIIAGLNEAVKRLNRTCGKLAIDSSRMIENFNKSKEMIVAEPLYILLAFYGHPDAHEHVKKLTLDAGKNGKKLNELALEDASLQSYLKKFTEQQKEIIENPEKYIGIAAEKTEKICNHWKGELKL</sequence>
<comment type="catalytic activity">
    <reaction evidence="7">
        <text>N(6)-(1,2-dicarboxyethyl)-AMP = fumarate + AMP</text>
        <dbReference type="Rhea" id="RHEA:16853"/>
        <dbReference type="ChEBI" id="CHEBI:29806"/>
        <dbReference type="ChEBI" id="CHEBI:57567"/>
        <dbReference type="ChEBI" id="CHEBI:456215"/>
        <dbReference type="EC" id="4.3.2.2"/>
    </reaction>
    <physiologicalReaction direction="left-to-right" evidence="7">
        <dbReference type="Rhea" id="RHEA:16854"/>
    </physiologicalReaction>
</comment>
<accession>A0A8T4KQ33</accession>
<dbReference type="Pfam" id="PF08328">
    <property type="entry name" value="ASL_C"/>
    <property type="match status" value="1"/>
</dbReference>
<dbReference type="GO" id="GO:0044208">
    <property type="term" value="P:'de novo' AMP biosynthetic process"/>
    <property type="evidence" value="ECO:0007669"/>
    <property type="project" value="TreeGrafter"/>
</dbReference>
<dbReference type="SUPFAM" id="SSF48557">
    <property type="entry name" value="L-aspartase-like"/>
    <property type="match status" value="1"/>
</dbReference>
<dbReference type="PANTHER" id="PTHR43172:SF1">
    <property type="entry name" value="ADENYLOSUCCINATE LYASE"/>
    <property type="match status" value="1"/>
</dbReference>
<feature type="domain" description="Adenylosuccinate lyase PurB C-terminal" evidence="9">
    <location>
        <begin position="317"/>
        <end position="411"/>
    </location>
</feature>
<dbReference type="PANTHER" id="PTHR43172">
    <property type="entry name" value="ADENYLOSUCCINATE LYASE"/>
    <property type="match status" value="1"/>
</dbReference>
<dbReference type="GO" id="GO:0006188">
    <property type="term" value="P:IMP biosynthetic process"/>
    <property type="evidence" value="ECO:0007669"/>
    <property type="project" value="InterPro"/>
</dbReference>
<evidence type="ECO:0000313" key="11">
    <source>
        <dbReference type="Proteomes" id="UP000677687"/>
    </source>
</evidence>
<dbReference type="Gene3D" id="1.10.275.10">
    <property type="entry name" value="Fumarase/aspartase (N-terminal domain)"/>
    <property type="match status" value="1"/>
</dbReference>
<dbReference type="InterPro" id="IPR000362">
    <property type="entry name" value="Fumarate_lyase_fam"/>
</dbReference>
<dbReference type="GO" id="GO:0005829">
    <property type="term" value="C:cytosol"/>
    <property type="evidence" value="ECO:0007669"/>
    <property type="project" value="TreeGrafter"/>
</dbReference>